<protein>
    <recommendedName>
        <fullName evidence="5">Pre-mRNA 3'-end-processing endonuclease polyadenylation factor C-term domain-containing protein</fullName>
    </recommendedName>
</protein>
<dbReference type="AlphaFoldDB" id="K0S6P8"/>
<comment type="subcellular location">
    <subcellularLocation>
        <location evidence="1">Nucleus</location>
    </subcellularLocation>
</comment>
<accession>K0S6P8</accession>
<evidence type="ECO:0000259" key="5">
    <source>
        <dbReference type="SMART" id="SM01098"/>
    </source>
</evidence>
<evidence type="ECO:0000256" key="4">
    <source>
        <dbReference type="SAM" id="MobiDB-lite"/>
    </source>
</evidence>
<sequence length="311" mass="33801">MPPNEVDVKLIFTRRRSAKVMGKLAEVPPTDLEDDEEERRRRGSSRAVEPREGDSVRGILVTQQDSSRIVAPEDLSTYTPLRVGSVSSRLHVPFVGKVETLRMFLGEMFRGIEETSDPSGGEDDGDAGVGQEGVVTFAMHGGQVKVVVGQTRGVVTVEWDCSAVGDVVADSVVALIMHAQSSAASVRLTAQACGHRRKRPREGEDLRAKTEEYLRTIHEALRMQYLSVEATYEARKGTFEIRIDADGDGVKREGGVGDDDSRDLTCTAEVIFEDDFGTAKISVESEDEKLATNVRTCLANLAEASAAVSTV</sequence>
<dbReference type="GO" id="GO:0006397">
    <property type="term" value="P:mRNA processing"/>
    <property type="evidence" value="ECO:0007669"/>
    <property type="project" value="UniProtKB-KW"/>
</dbReference>
<dbReference type="InterPro" id="IPR021718">
    <property type="entry name" value="CPSF73-100_C"/>
</dbReference>
<dbReference type="GO" id="GO:0005634">
    <property type="term" value="C:nucleus"/>
    <property type="evidence" value="ECO:0007669"/>
    <property type="project" value="UniProtKB-SubCell"/>
</dbReference>
<comment type="caution">
    <text evidence="6">The sequence shown here is derived from an EMBL/GenBank/DDBJ whole genome shotgun (WGS) entry which is preliminary data.</text>
</comment>
<dbReference type="EMBL" id="AGNL01020891">
    <property type="protein sequence ID" value="EJK60589.1"/>
    <property type="molecule type" value="Genomic_DNA"/>
</dbReference>
<evidence type="ECO:0000256" key="2">
    <source>
        <dbReference type="ARBA" id="ARBA00022664"/>
    </source>
</evidence>
<dbReference type="Pfam" id="PF11718">
    <property type="entry name" value="CPSF73-100_C"/>
    <property type="match status" value="1"/>
</dbReference>
<reference evidence="6 7" key="1">
    <citation type="journal article" date="2012" name="Genome Biol.">
        <title>Genome and low-iron response of an oceanic diatom adapted to chronic iron limitation.</title>
        <authorList>
            <person name="Lommer M."/>
            <person name="Specht M."/>
            <person name="Roy A.S."/>
            <person name="Kraemer L."/>
            <person name="Andreson R."/>
            <person name="Gutowska M.A."/>
            <person name="Wolf J."/>
            <person name="Bergner S.V."/>
            <person name="Schilhabel M.B."/>
            <person name="Klostermeier U.C."/>
            <person name="Beiko R.G."/>
            <person name="Rosenstiel P."/>
            <person name="Hippler M."/>
            <person name="Laroche J."/>
        </authorList>
    </citation>
    <scope>NUCLEOTIDE SEQUENCE [LARGE SCALE GENOMIC DNA]</scope>
    <source>
        <strain evidence="6 7">CCMP1005</strain>
    </source>
</reference>
<dbReference type="eggNOG" id="KOG1137">
    <property type="taxonomic scope" value="Eukaryota"/>
</dbReference>
<dbReference type="Proteomes" id="UP000266841">
    <property type="component" value="Unassembled WGS sequence"/>
</dbReference>
<evidence type="ECO:0000313" key="7">
    <source>
        <dbReference type="Proteomes" id="UP000266841"/>
    </source>
</evidence>
<evidence type="ECO:0000313" key="6">
    <source>
        <dbReference type="EMBL" id="EJK60589.1"/>
    </source>
</evidence>
<feature type="domain" description="Pre-mRNA 3'-end-processing endonuclease polyadenylation factor C-term" evidence="5">
    <location>
        <begin position="52"/>
        <end position="308"/>
    </location>
</feature>
<keyword evidence="7" id="KW-1185">Reference proteome</keyword>
<name>K0S6P8_THAOC</name>
<keyword evidence="2" id="KW-0507">mRNA processing</keyword>
<feature type="region of interest" description="Disordered" evidence="4">
    <location>
        <begin position="22"/>
        <end position="57"/>
    </location>
</feature>
<keyword evidence="3" id="KW-0539">Nucleus</keyword>
<evidence type="ECO:0000256" key="1">
    <source>
        <dbReference type="ARBA" id="ARBA00004123"/>
    </source>
</evidence>
<dbReference type="OrthoDB" id="10249535at2759"/>
<dbReference type="SMART" id="SM01098">
    <property type="entry name" value="CPSF73-100_C"/>
    <property type="match status" value="1"/>
</dbReference>
<evidence type="ECO:0000256" key="3">
    <source>
        <dbReference type="ARBA" id="ARBA00023242"/>
    </source>
</evidence>
<gene>
    <name evidence="6" type="ORF">THAOC_19026</name>
</gene>
<proteinExistence type="predicted"/>
<organism evidence="6 7">
    <name type="scientific">Thalassiosira oceanica</name>
    <name type="common">Marine diatom</name>
    <dbReference type="NCBI Taxonomy" id="159749"/>
    <lineage>
        <taxon>Eukaryota</taxon>
        <taxon>Sar</taxon>
        <taxon>Stramenopiles</taxon>
        <taxon>Ochrophyta</taxon>
        <taxon>Bacillariophyta</taxon>
        <taxon>Coscinodiscophyceae</taxon>
        <taxon>Thalassiosirophycidae</taxon>
        <taxon>Thalassiosirales</taxon>
        <taxon>Thalassiosiraceae</taxon>
        <taxon>Thalassiosira</taxon>
    </lineage>
</organism>